<dbReference type="PANTHER" id="PTHR31299">
    <property type="entry name" value="ESTERASE, PUTATIVE (AFU_ORTHOLOGUE AFUA_1G05850)-RELATED"/>
    <property type="match status" value="1"/>
</dbReference>
<organism evidence="1 2">
    <name type="scientific">Chitinophaga hostae</name>
    <dbReference type="NCBI Taxonomy" id="2831022"/>
    <lineage>
        <taxon>Bacteria</taxon>
        <taxon>Pseudomonadati</taxon>
        <taxon>Bacteroidota</taxon>
        <taxon>Chitinophagia</taxon>
        <taxon>Chitinophagales</taxon>
        <taxon>Chitinophagaceae</taxon>
        <taxon>Chitinophaga</taxon>
    </lineage>
</organism>
<dbReference type="EMBL" id="JAGTXB010000005">
    <property type="protein sequence ID" value="MBS0028142.1"/>
    <property type="molecule type" value="Genomic_DNA"/>
</dbReference>
<dbReference type="Gene3D" id="3.30.1870.10">
    <property type="entry name" value="EreA-like, domain 2"/>
    <property type="match status" value="1"/>
</dbReference>
<gene>
    <name evidence="1" type="ORF">KE626_12565</name>
</gene>
<dbReference type="CDD" id="cd14728">
    <property type="entry name" value="Ere-like"/>
    <property type="match status" value="1"/>
</dbReference>
<evidence type="ECO:0000313" key="2">
    <source>
        <dbReference type="Proteomes" id="UP000676386"/>
    </source>
</evidence>
<dbReference type="RefSeq" id="WP_211973253.1">
    <property type="nucleotide sequence ID" value="NZ_CBFHAM010000003.1"/>
</dbReference>
<comment type="caution">
    <text evidence="1">The sequence shown here is derived from an EMBL/GenBank/DDBJ whole genome shotgun (WGS) entry which is preliminary data.</text>
</comment>
<dbReference type="SUPFAM" id="SSF159501">
    <property type="entry name" value="EreA/ChaN-like"/>
    <property type="match status" value="1"/>
</dbReference>
<evidence type="ECO:0000313" key="1">
    <source>
        <dbReference type="EMBL" id="MBS0028142.1"/>
    </source>
</evidence>
<protein>
    <submittedName>
        <fullName evidence="1">Erythromycin esterase family protein</fullName>
    </submittedName>
</protein>
<dbReference type="Pfam" id="PF05139">
    <property type="entry name" value="Erythro_esteras"/>
    <property type="match status" value="1"/>
</dbReference>
<dbReference type="Proteomes" id="UP000676386">
    <property type="component" value="Unassembled WGS sequence"/>
</dbReference>
<dbReference type="InterPro" id="IPR007815">
    <property type="entry name" value="Emycin_Estase"/>
</dbReference>
<sequence length="420" mass="48112">MHICLQWMGKILLALVVNVFICCVSFAQGSNKISFSEIGPLSLDSSTAWVERVFNTSLNDDVQIVALGEVSHGGYEPLALKAKMIQYLVEKRGYRNILMEFPDIEDIWPVRQYLLNNSVKELSIADSLAQTTTTGLLNAQEVFSQLFRWLKLYNLAHPQEMVKVVGCDLSRDEGFRPFFLYNYIIPFDPVNAQRLLYHWENNQVSDSLRMDAINTWFNVNKSRLMKEMTKDEFSELQYHLQDETNAIGHKPLENSPLPENDPLSTKYRDSIMAHNVIYFTGSQKTIVWAHNGHVSTLNWRMGKYLKAYYKSRYFILLTDFSNEANIYAIVGENEVAGGNRAIREQHFTTARTSISYNLLKNYGISSGIFFAPDIPINKVYNDINVIDLHGKQFIQSSDQPFDVLAIFSKINPSSKPANNR</sequence>
<proteinExistence type="predicted"/>
<accession>A0ABS5J0Q7</accession>
<keyword evidence="2" id="KW-1185">Reference proteome</keyword>
<reference evidence="1 2" key="1">
    <citation type="submission" date="2021-04" db="EMBL/GenBank/DDBJ databases">
        <title>Chitinophaga sp. nov., isolated from the rhizosphere soil.</title>
        <authorList>
            <person name="He S."/>
        </authorList>
    </citation>
    <scope>NUCLEOTIDE SEQUENCE [LARGE SCALE GENOMIC DNA]</scope>
    <source>
        <strain evidence="1 2">2R12</strain>
    </source>
</reference>
<name>A0ABS5J0Q7_9BACT</name>
<dbReference type="PANTHER" id="PTHR31299:SF0">
    <property type="entry name" value="ESTERASE, PUTATIVE (AFU_ORTHOLOGUE AFUA_1G05850)-RELATED"/>
    <property type="match status" value="1"/>
</dbReference>
<dbReference type="InterPro" id="IPR052036">
    <property type="entry name" value="Hydrolase/PRTase-associated"/>
</dbReference>
<dbReference type="Gene3D" id="3.40.1660.10">
    <property type="entry name" value="EreA-like (biosynthetic domain)"/>
    <property type="match status" value="1"/>
</dbReference>